<dbReference type="OrthoDB" id="5370537at2759"/>
<feature type="region of interest" description="Disordered" evidence="1">
    <location>
        <begin position="444"/>
        <end position="482"/>
    </location>
</feature>
<dbReference type="RefSeq" id="XP_031005628.1">
    <property type="nucleotide sequence ID" value="XM_031149390.1"/>
</dbReference>
<feature type="compositionally biased region" description="Acidic residues" evidence="1">
    <location>
        <begin position="1206"/>
        <end position="1224"/>
    </location>
</feature>
<keyword evidence="2" id="KW-0812">Transmembrane</keyword>
<feature type="compositionally biased region" description="Polar residues" evidence="1">
    <location>
        <begin position="1690"/>
        <end position="1701"/>
    </location>
</feature>
<feature type="region of interest" description="Disordered" evidence="1">
    <location>
        <begin position="1828"/>
        <end position="1868"/>
    </location>
</feature>
<keyword evidence="2" id="KW-1133">Transmembrane helix</keyword>
<evidence type="ECO:0000256" key="2">
    <source>
        <dbReference type="SAM" id="Phobius"/>
    </source>
</evidence>
<feature type="region of interest" description="Disordered" evidence="1">
    <location>
        <begin position="298"/>
        <end position="319"/>
    </location>
</feature>
<feature type="region of interest" description="Disordered" evidence="1">
    <location>
        <begin position="1250"/>
        <end position="1293"/>
    </location>
</feature>
<evidence type="ECO:0000313" key="3">
    <source>
        <dbReference type="EMBL" id="TVY26840.1"/>
    </source>
</evidence>
<feature type="compositionally biased region" description="Pro residues" evidence="1">
    <location>
        <begin position="691"/>
        <end position="700"/>
    </location>
</feature>
<comment type="caution">
    <text evidence="3">The sequence shown here is derived from an EMBL/GenBank/DDBJ whole genome shotgun (WGS) entry which is preliminary data.</text>
</comment>
<feature type="region of interest" description="Disordered" evidence="1">
    <location>
        <begin position="726"/>
        <end position="770"/>
    </location>
</feature>
<feature type="region of interest" description="Disordered" evidence="1">
    <location>
        <begin position="1781"/>
        <end position="1808"/>
    </location>
</feature>
<feature type="compositionally biased region" description="Low complexity" evidence="1">
    <location>
        <begin position="2134"/>
        <end position="2148"/>
    </location>
</feature>
<reference evidence="3 4" key="1">
    <citation type="submission" date="2018-05" db="EMBL/GenBank/DDBJ databases">
        <title>Genome sequencing and assembly of the regulated plant pathogen Lachnellula willkommii and related sister species for the development of diagnostic species identification markers.</title>
        <authorList>
            <person name="Giroux E."/>
            <person name="Bilodeau G."/>
        </authorList>
    </citation>
    <scope>NUCLEOTIDE SEQUENCE [LARGE SCALE GENOMIC DNA]</scope>
    <source>
        <strain evidence="3 4">CBS 185.66</strain>
    </source>
</reference>
<keyword evidence="4" id="KW-1185">Reference proteome</keyword>
<name>A0A8H8R345_9HELO</name>
<organism evidence="3 4">
    <name type="scientific">Lachnellula hyalina</name>
    <dbReference type="NCBI Taxonomy" id="1316788"/>
    <lineage>
        <taxon>Eukaryota</taxon>
        <taxon>Fungi</taxon>
        <taxon>Dikarya</taxon>
        <taxon>Ascomycota</taxon>
        <taxon>Pezizomycotina</taxon>
        <taxon>Leotiomycetes</taxon>
        <taxon>Helotiales</taxon>
        <taxon>Lachnaceae</taxon>
        <taxon>Lachnellula</taxon>
    </lineage>
</organism>
<gene>
    <name evidence="3" type="ORF">LHYA1_G004431</name>
</gene>
<feature type="compositionally biased region" description="Acidic residues" evidence="1">
    <location>
        <begin position="1481"/>
        <end position="1502"/>
    </location>
</feature>
<feature type="region of interest" description="Disordered" evidence="1">
    <location>
        <begin position="1681"/>
        <end position="1701"/>
    </location>
</feature>
<feature type="region of interest" description="Disordered" evidence="1">
    <location>
        <begin position="613"/>
        <end position="706"/>
    </location>
</feature>
<feature type="region of interest" description="Disordered" evidence="1">
    <location>
        <begin position="894"/>
        <end position="919"/>
    </location>
</feature>
<accession>A0A8H8R345</accession>
<feature type="region of interest" description="Disordered" evidence="1">
    <location>
        <begin position="1471"/>
        <end position="1502"/>
    </location>
</feature>
<feature type="region of interest" description="Disordered" evidence="1">
    <location>
        <begin position="2127"/>
        <end position="2162"/>
    </location>
</feature>
<dbReference type="GeneID" id="41984629"/>
<sequence length="2243" mass="247556">MAISDNIQTVTAAFSFGILLQAASGALYIYYQGHGPNLLQDGRRLVLLLFLLFAALWAQFSFFNLMIPSTAAGACQALLVFSTMFDQLARVGVEQFFLWAIGQGIKSTAQQMILQGILGARLIAGGLLVGFTRPDFAPVCVARTSLLPASIIVLTLDVIILGVLLIRASSLGMFSEIGNAKLGTRREQSRAVIFSIAGFTAWTGTSVPMILGIQTMILILRTTLPSIGLLILVGIVIIFQGGLLLPREEEATTPEARSPFVMPTPPTRELFRGNAGNGSPVSGHNYTKSGNLFVVNPSSTPRDSPTPRFQNNFKGDTRGFTKLGAETTVRVLEGDDQLLSAPNNAPGYRGSSGVFPSILATQLQAGNQTSMPPHIRPAEVEASRNPPILFVPTPTVQQKRSLFSRSKPSAKTHFRNLEISNPVLDENVESVQPFARMPTIDLATAATNERERREGAAARSRLIANRPAPQPPSLPPAQEGLRRSISLKRKEMITLQREPMPTIPSSNASELSVDTANGNSTSASLSPGREEVRRRSPRNMNNFNGFIDENQSSVVPALQRNPTIGLPSNPRAQRSTMAREARSAKEQTVMFINDIVYDDPGMVDAIMNTAPNEYASTKHPKATENPRVYSKQSPRSPHSIIHRPRPYKRDSEQDRAIWPSEPSPRHKRSKSGSSLMGRKSMLMGSIGSPTQLPPLPPPPTSASKLKRLLPNDTKSMTFDEKIELLFPAPPGTSTHKRRSSVPSLPRVPSVFMSDTPYVQSPTEEGERSRITSKRMTIASFKMPDVDKQAKSPKFEAQKAIENHTYRFSASVYRDLAGEVGETAPTEMGLGKSVQELPKTKPESVINTRQKSTWTETTASISSSSDDAKTFWGSLHSEIPPVDLSKARQMVKPSLIQHGGNRSRDDTSRALPPLPQTENDEDEIMTVMFDSGEARRPILSPPTENRLSFLLDAGQALPGDKTPSPKSERAWHRRVGDELPTFSERKVKPRARKMPPPTPLLLNRNGRQATVVVRNTEPSPIDSPELAMKELQAQLKRFEEPNRGSVGSIIRHLPNGSAVEEGDLLKDHRFQLLENLEKEMGQQENQWQQMQTNIDRDSMSTIMSPPAPPKTDLSRESSQRSSRTPSRILSRRARIRSSLTARLRGEDSTSTTSTQSSDNSRASIWQQRLAEAQEEYLENAPVLLRNKSLNFLSIAQSHQLGSPTPPDSEESGTEIETDVESESEAPEALQAAFVINQKQVVSLWEPTSGSQGAAADRLWSPPHESLITRDDSPEPPARDVRPVQRRTGNSSSIYSSTLWSKPKLSERRQPVVGLWGSKPLRAPSVKTRPVTQRPQRKSKRVTFLPDISMKSFEIMNGLLANLHLVENPLPLPNKRDTLGIFQFPWGEKSDSAVYQPAFNPALLAGPVINTKLEARSHQLEPDSSEYSSSFFDEYDEEHEDDPDPESDDDFDETTLWEIASLLKSRDVPSRDSLLPDSRDIIEDYDDDSETEFESDPEDQEVDLDESWTQGTTVLATKFPIQPLMPAPRVVSQLWTSGLISDVDANMIGLPQPEEAVWKSFVSAKDDVLRPKTRVSETLPEIVTHNLWTAPSSEMSVSTATSMWSMRSTVKSRVPARKEYMWQAAPEKKDQHTPGLFTATKDKAVMRTTKAEPAALNMLTKSRSAAAHLSIISSRTLWSRSLGPKRQREWTSKPTTAQTSSSVKPNLMWERQTTEATASDIGLFDASIARSDYRSTALIPAAINIACKPQTIHAPLSKLASTKLWCREEGACPEHHWISESSIRPVSPSVYSSSSSGESSPSSDASSVKSTSTKASSIWGSIGSAATWWESRSRKKSPSHTPVDDPKHPSKIPLRPTPNKAPKSVAEHARESNIPVPVKHLVRLRESRVLSPEDLAETKAFVLESIPLKKVRTMTSQPGTPALAEALTRSPSTSHIAEYDPSMRHPVFFTGDMTTTTTQIHPAAIGHVSTKISAPSLWATPSITNSLTVAPLWSKGTTSKREAPLPVAQVHTIVRKAPVTRTFDLPSLESSAFWQPTQSLVSEHNWLIATKVKSQTWAPRGMQASPVKKTDDSNLWMPQRPEAVDSPDMFAIVRGQYTKKASTHRADQLPHLESSRLFETTFSTKSNTHWLHETSKASGNRSRSSSSSKSGNEDLRMPASSDNNFQSMTVWTPVPTMAPQNESSEKMWESATSEITQLPALFSNPHTAPWEQKKRQPAPLKTVESTSLWQLSMAMPESPKDWLVR</sequence>
<feature type="transmembrane region" description="Helical" evidence="2">
    <location>
        <begin position="12"/>
        <end position="33"/>
    </location>
</feature>
<feature type="transmembrane region" description="Helical" evidence="2">
    <location>
        <begin position="45"/>
        <end position="65"/>
    </location>
</feature>
<evidence type="ECO:0000256" key="1">
    <source>
        <dbReference type="SAM" id="MobiDB-lite"/>
    </source>
</evidence>
<proteinExistence type="predicted"/>
<feature type="transmembrane region" description="Helical" evidence="2">
    <location>
        <begin position="113"/>
        <end position="132"/>
    </location>
</feature>
<feature type="transmembrane region" description="Helical" evidence="2">
    <location>
        <begin position="191"/>
        <end position="220"/>
    </location>
</feature>
<dbReference type="EMBL" id="QGMH01000060">
    <property type="protein sequence ID" value="TVY26840.1"/>
    <property type="molecule type" value="Genomic_DNA"/>
</dbReference>
<evidence type="ECO:0000313" key="4">
    <source>
        <dbReference type="Proteomes" id="UP000431533"/>
    </source>
</evidence>
<keyword evidence="2" id="KW-0472">Membrane</keyword>
<feature type="compositionally biased region" description="Polar residues" evidence="1">
    <location>
        <begin position="538"/>
        <end position="547"/>
    </location>
</feature>
<feature type="region of interest" description="Disordered" evidence="1">
    <location>
        <begin position="1196"/>
        <end position="1224"/>
    </location>
</feature>
<feature type="compositionally biased region" description="Low complexity" evidence="1">
    <location>
        <begin position="1135"/>
        <end position="1156"/>
    </location>
</feature>
<feature type="transmembrane region" description="Helical" evidence="2">
    <location>
        <begin position="227"/>
        <end position="245"/>
    </location>
</feature>
<feature type="compositionally biased region" description="Polar residues" evidence="1">
    <location>
        <begin position="503"/>
        <end position="525"/>
    </location>
</feature>
<feature type="compositionally biased region" description="Low complexity" evidence="1">
    <location>
        <begin position="740"/>
        <end position="750"/>
    </location>
</feature>
<protein>
    <submittedName>
        <fullName evidence="3">Uncharacterized protein</fullName>
    </submittedName>
</protein>
<feature type="compositionally biased region" description="Basic and acidic residues" evidence="1">
    <location>
        <begin position="1265"/>
        <end position="1281"/>
    </location>
</feature>
<feature type="transmembrane region" description="Helical" evidence="2">
    <location>
        <begin position="144"/>
        <end position="166"/>
    </location>
</feature>
<feature type="region of interest" description="Disordered" evidence="1">
    <location>
        <begin position="495"/>
        <end position="547"/>
    </location>
</feature>
<dbReference type="Proteomes" id="UP000431533">
    <property type="component" value="Unassembled WGS sequence"/>
</dbReference>
<feature type="compositionally biased region" description="Low complexity" evidence="1">
    <location>
        <begin position="298"/>
        <end position="308"/>
    </location>
</feature>
<feature type="region of interest" description="Disordered" evidence="1">
    <location>
        <begin position="1097"/>
        <end position="1161"/>
    </location>
</feature>